<evidence type="ECO:0000256" key="8">
    <source>
        <dbReference type="SAM" id="SignalP"/>
    </source>
</evidence>
<dbReference type="GO" id="GO:0016020">
    <property type="term" value="C:membrane"/>
    <property type="evidence" value="ECO:0007669"/>
    <property type="project" value="UniProtKB-SubCell"/>
</dbReference>
<comment type="subcellular location">
    <subcellularLocation>
        <location evidence="1">Membrane</location>
        <topology evidence="1">Lipid-anchor</topology>
    </subcellularLocation>
</comment>
<comment type="caution">
    <text evidence="11">The sequence shown here is derived from an EMBL/GenBank/DDBJ whole genome shotgun (WGS) entry which is preliminary data.</text>
</comment>
<dbReference type="PROSITE" id="PS51257">
    <property type="entry name" value="PROKAR_LIPOPROTEIN"/>
    <property type="match status" value="1"/>
</dbReference>
<dbReference type="AlphaFoldDB" id="V6M6Z5"/>
<feature type="signal peptide" evidence="8">
    <location>
        <begin position="1"/>
        <end position="20"/>
    </location>
</feature>
<dbReference type="RefSeq" id="WP_023558420.1">
    <property type="nucleotide sequence ID" value="NZ_KI629785.1"/>
</dbReference>
<evidence type="ECO:0000256" key="4">
    <source>
        <dbReference type="ARBA" id="ARBA00022729"/>
    </source>
</evidence>
<evidence type="ECO:0000259" key="9">
    <source>
        <dbReference type="Pfam" id="PF05504"/>
    </source>
</evidence>
<dbReference type="eggNOG" id="ENOG502ZA3G">
    <property type="taxonomic scope" value="Bacteria"/>
</dbReference>
<keyword evidence="6" id="KW-0564">Palmitate</keyword>
<dbReference type="InterPro" id="IPR057336">
    <property type="entry name" value="GerAC_N"/>
</dbReference>
<name>V6M6Z5_9BACL</name>
<evidence type="ECO:0000256" key="5">
    <source>
        <dbReference type="ARBA" id="ARBA00023136"/>
    </source>
</evidence>
<keyword evidence="12" id="KW-1185">Reference proteome</keyword>
<feature type="domain" description="Spore germination protein N-terminal" evidence="10">
    <location>
        <begin position="24"/>
        <end position="199"/>
    </location>
</feature>
<dbReference type="NCBIfam" id="TIGR02887">
    <property type="entry name" value="spore_ger_x_C"/>
    <property type="match status" value="1"/>
</dbReference>
<keyword evidence="7" id="KW-0449">Lipoprotein</keyword>
<reference evidence="11 12" key="1">
    <citation type="journal article" date="2014" name="Genome Announc.">
        <title>Draft Genome Sequence of Brevibacillus panacihumi Strain W25, a Halotolerant Hydrocarbon-Degrading Bacterium.</title>
        <authorList>
            <person name="Wang X."/>
            <person name="Jin D."/>
            <person name="Zhou L."/>
            <person name="Wu L."/>
            <person name="An W."/>
            <person name="Chen Y."/>
            <person name="Zhao L."/>
        </authorList>
    </citation>
    <scope>NUCLEOTIDE SEQUENCE [LARGE SCALE GENOMIC DNA]</scope>
    <source>
        <strain evidence="11 12">W25</strain>
    </source>
</reference>
<dbReference type="InterPro" id="IPR038501">
    <property type="entry name" value="Spore_GerAC_C_sf"/>
</dbReference>
<dbReference type="GO" id="GO:0009847">
    <property type="term" value="P:spore germination"/>
    <property type="evidence" value="ECO:0007669"/>
    <property type="project" value="InterPro"/>
</dbReference>
<dbReference type="EMBL" id="AYJU01000017">
    <property type="protein sequence ID" value="EST53660.1"/>
    <property type="molecule type" value="Genomic_DNA"/>
</dbReference>
<gene>
    <name evidence="11" type="ORF">T458_23120</name>
</gene>
<evidence type="ECO:0000256" key="6">
    <source>
        <dbReference type="ARBA" id="ARBA00023139"/>
    </source>
</evidence>
<keyword evidence="3" id="KW-0309">Germination</keyword>
<sequence>MMKRPLTACLMLLFSLTFISGCWDEKAIQNLRYLSTLGLDYVDDNYVVYAQSVDLATVAMQEKGGKSTPTPAIISIGRGDTLQNAIDNMQKNSQIPQFSGFVSALIFHERLLKKEILPTFDILNRYGLLRYTKWVFGTRDSLTEVLSDHSAFGFSPLISVLHEPYDLYREHSFIEPIQYYQFAARFWEPGNTVLLPNITVYKHSWKENEKNLSRLTLDGVHAIHRGKWNQFHPSKDLLGLRWMNPHTVFSGLVIREKSTPKATLRIQHVKLDVKTTSDGSNPRFHITVHLRGFVREVLSDVSLSFIKQNAEHQVRKQIESTYAKALAKGADIYGLESYLQKYSNKTWKEFAKNRKRRLSEDAIAGITVKLYLSDSGKMKMKWYDYPEDLLP</sequence>
<keyword evidence="5" id="KW-0472">Membrane</keyword>
<protein>
    <submittedName>
        <fullName evidence="11">Spore germination protein</fullName>
    </submittedName>
</protein>
<dbReference type="Pfam" id="PF25198">
    <property type="entry name" value="Spore_GerAC_N"/>
    <property type="match status" value="1"/>
</dbReference>
<dbReference type="STRING" id="1408254.T458_23120"/>
<evidence type="ECO:0000256" key="7">
    <source>
        <dbReference type="ARBA" id="ARBA00023288"/>
    </source>
</evidence>
<dbReference type="Gene3D" id="3.30.300.210">
    <property type="entry name" value="Nutrient germinant receptor protein C, domain 3"/>
    <property type="match status" value="1"/>
</dbReference>
<feature type="domain" description="Spore germination GerAC-like C-terminal" evidence="9">
    <location>
        <begin position="219"/>
        <end position="376"/>
    </location>
</feature>
<evidence type="ECO:0000256" key="1">
    <source>
        <dbReference type="ARBA" id="ARBA00004635"/>
    </source>
</evidence>
<dbReference type="Pfam" id="PF05504">
    <property type="entry name" value="Spore_GerAC"/>
    <property type="match status" value="1"/>
</dbReference>
<dbReference type="Proteomes" id="UP000017973">
    <property type="component" value="Unassembled WGS sequence"/>
</dbReference>
<dbReference type="InterPro" id="IPR008844">
    <property type="entry name" value="Spore_GerAC-like"/>
</dbReference>
<evidence type="ECO:0000313" key="11">
    <source>
        <dbReference type="EMBL" id="EST53660.1"/>
    </source>
</evidence>
<accession>V6M6Z5</accession>
<comment type="similarity">
    <text evidence="2">Belongs to the GerABKC lipoprotein family.</text>
</comment>
<organism evidence="11 12">
    <name type="scientific">Brevibacillus panacihumi W25</name>
    <dbReference type="NCBI Taxonomy" id="1408254"/>
    <lineage>
        <taxon>Bacteria</taxon>
        <taxon>Bacillati</taxon>
        <taxon>Bacillota</taxon>
        <taxon>Bacilli</taxon>
        <taxon>Bacillales</taxon>
        <taxon>Paenibacillaceae</taxon>
        <taxon>Brevibacillus</taxon>
    </lineage>
</organism>
<dbReference type="PANTHER" id="PTHR35789:SF1">
    <property type="entry name" value="SPORE GERMINATION PROTEIN B3"/>
    <property type="match status" value="1"/>
</dbReference>
<evidence type="ECO:0000313" key="12">
    <source>
        <dbReference type="Proteomes" id="UP000017973"/>
    </source>
</evidence>
<keyword evidence="4 8" id="KW-0732">Signal</keyword>
<feature type="chain" id="PRO_5038587485" evidence="8">
    <location>
        <begin position="21"/>
        <end position="391"/>
    </location>
</feature>
<dbReference type="PATRIC" id="fig|1408254.3.peg.4541"/>
<evidence type="ECO:0000256" key="3">
    <source>
        <dbReference type="ARBA" id="ARBA00022544"/>
    </source>
</evidence>
<proteinExistence type="inferred from homology"/>
<dbReference type="PANTHER" id="PTHR35789">
    <property type="entry name" value="SPORE GERMINATION PROTEIN B3"/>
    <property type="match status" value="1"/>
</dbReference>
<evidence type="ECO:0000256" key="2">
    <source>
        <dbReference type="ARBA" id="ARBA00007886"/>
    </source>
</evidence>
<dbReference type="HOGENOM" id="CLU_051140_0_0_9"/>
<dbReference type="InterPro" id="IPR046953">
    <property type="entry name" value="Spore_GerAC-like_C"/>
</dbReference>
<evidence type="ECO:0000259" key="10">
    <source>
        <dbReference type="Pfam" id="PF25198"/>
    </source>
</evidence>